<dbReference type="AlphaFoldDB" id="A0A4Z0YSF6"/>
<keyword evidence="3" id="KW-1185">Reference proteome</keyword>
<dbReference type="STRING" id="37992.A0A4Z0YSF6"/>
<gene>
    <name evidence="2" type="ORF">E0Z10_g1839</name>
</gene>
<dbReference type="PANTHER" id="PTHR33112:SF12">
    <property type="entry name" value="HETEROKARYON INCOMPATIBILITY DOMAIN-CONTAINING PROTEIN"/>
    <property type="match status" value="1"/>
</dbReference>
<dbReference type="Pfam" id="PF06985">
    <property type="entry name" value="HET"/>
    <property type="match status" value="1"/>
</dbReference>
<protein>
    <recommendedName>
        <fullName evidence="1">Heterokaryon incompatibility domain-containing protein</fullName>
    </recommendedName>
</protein>
<proteinExistence type="predicted"/>
<dbReference type="EMBL" id="SKBN01000020">
    <property type="protein sequence ID" value="TGJ86974.1"/>
    <property type="molecule type" value="Genomic_DNA"/>
</dbReference>
<name>A0A4Z0YSF6_9PEZI</name>
<dbReference type="OrthoDB" id="2958217at2759"/>
<evidence type="ECO:0000259" key="1">
    <source>
        <dbReference type="Pfam" id="PF06985"/>
    </source>
</evidence>
<dbReference type="InterPro" id="IPR010730">
    <property type="entry name" value="HET"/>
</dbReference>
<reference evidence="2 3" key="1">
    <citation type="submission" date="2019-03" db="EMBL/GenBank/DDBJ databases">
        <title>Draft genome sequence of Xylaria hypoxylon DSM 108379, a ubiquitous saprotrophic-parasitic fungi on hardwood.</title>
        <authorList>
            <person name="Buettner E."/>
            <person name="Leonhardt S."/>
            <person name="Gebauer A.M."/>
            <person name="Liers C."/>
            <person name="Hofrichter M."/>
            <person name="Kellner H."/>
        </authorList>
    </citation>
    <scope>NUCLEOTIDE SEQUENCE [LARGE SCALE GENOMIC DNA]</scope>
    <source>
        <strain evidence="2 3">DSM 108379</strain>
    </source>
</reference>
<evidence type="ECO:0000313" key="2">
    <source>
        <dbReference type="EMBL" id="TGJ86974.1"/>
    </source>
</evidence>
<dbReference type="PANTHER" id="PTHR33112">
    <property type="entry name" value="DOMAIN PROTEIN, PUTATIVE-RELATED"/>
    <property type="match status" value="1"/>
</dbReference>
<feature type="domain" description="Heterokaryon incompatibility" evidence="1">
    <location>
        <begin position="192"/>
        <end position="336"/>
    </location>
</feature>
<comment type="caution">
    <text evidence="2">The sequence shown here is derived from an EMBL/GenBank/DDBJ whole genome shotgun (WGS) entry which is preliminary data.</text>
</comment>
<accession>A0A4Z0YSF6</accession>
<dbReference type="Proteomes" id="UP000297716">
    <property type="component" value="Unassembled WGS sequence"/>
</dbReference>
<organism evidence="2 3">
    <name type="scientific">Xylaria hypoxylon</name>
    <dbReference type="NCBI Taxonomy" id="37992"/>
    <lineage>
        <taxon>Eukaryota</taxon>
        <taxon>Fungi</taxon>
        <taxon>Dikarya</taxon>
        <taxon>Ascomycota</taxon>
        <taxon>Pezizomycotina</taxon>
        <taxon>Sordariomycetes</taxon>
        <taxon>Xylariomycetidae</taxon>
        <taxon>Xylariales</taxon>
        <taxon>Xylariaceae</taxon>
        <taxon>Xylaria</taxon>
    </lineage>
</organism>
<evidence type="ECO:0000313" key="3">
    <source>
        <dbReference type="Proteomes" id="UP000297716"/>
    </source>
</evidence>
<sequence length="336" mass="38181">MSVVGDRLCRTCAALPFDASHPPFGAEGNADSFLVDWLGTWVQITNRRYIFCKLVVFAIWRIQQTEQRFRSILPDQKIVLWWLSRTEPRSGIQIIFPSRGTSKGTVIGVVREPDMPLLHNIDYFYTPISATQIDFNRVGHWLQTCTQYHQSACHPKFNSDPKMWSLFSELRVIRFIDVNKDCLVERHSLTSYVCLSYVWGAVASFRLSKANKNRLMQPGAIMEVWDLLPKTIQDAVTVVKMLGEKYLWVDSLCLVQNDPQDIEIGTGSMDLIYECSKLTIVAASGRDAGEGLPGVNPGTRFAEERIAEVIPGLRLAVYTHGDFRIEPTVYNSRAWT</sequence>